<reference evidence="1" key="1">
    <citation type="submission" date="2018-05" db="EMBL/GenBank/DDBJ databases">
        <authorList>
            <person name="Lanie J.A."/>
            <person name="Ng W.-L."/>
            <person name="Kazmierczak K.M."/>
            <person name="Andrzejewski T.M."/>
            <person name="Davidsen T.M."/>
            <person name="Wayne K.J."/>
            <person name="Tettelin H."/>
            <person name="Glass J.I."/>
            <person name="Rusch D."/>
            <person name="Podicherti R."/>
            <person name="Tsui H.-C.T."/>
            <person name="Winkler M.E."/>
        </authorList>
    </citation>
    <scope>NUCLEOTIDE SEQUENCE</scope>
</reference>
<dbReference type="EMBL" id="UINC01119403">
    <property type="protein sequence ID" value="SVC93197.1"/>
    <property type="molecule type" value="Genomic_DNA"/>
</dbReference>
<sequence>MNKIKLVFLLIISSTLIYCQGNGILPAQMNAIQTLAADKGFSDEALNTLLYKEYGTNLSGLSKTQAIELIQSFQSNNAPQSTNVSSPEPVLADILEIGMSKKFYLKDGNVIRGDIIDIADGRCHIVTTEGTLKIPMTDILEETVDITKNDDARYKGPLLQENQETLIVRSNYGDVTINKKDIKTMDRYHGGKLIPWIENKQNF</sequence>
<protein>
    <submittedName>
        <fullName evidence="1">Uncharacterized protein</fullName>
    </submittedName>
</protein>
<dbReference type="AlphaFoldDB" id="A0A382R7S0"/>
<feature type="non-terminal residue" evidence="1">
    <location>
        <position position="203"/>
    </location>
</feature>
<proteinExistence type="predicted"/>
<name>A0A382R7S0_9ZZZZ</name>
<evidence type="ECO:0000313" key="1">
    <source>
        <dbReference type="EMBL" id="SVC93197.1"/>
    </source>
</evidence>
<gene>
    <name evidence="1" type="ORF">METZ01_LOCUS346051</name>
</gene>
<organism evidence="1">
    <name type="scientific">marine metagenome</name>
    <dbReference type="NCBI Taxonomy" id="408172"/>
    <lineage>
        <taxon>unclassified sequences</taxon>
        <taxon>metagenomes</taxon>
        <taxon>ecological metagenomes</taxon>
    </lineage>
</organism>
<accession>A0A382R7S0</accession>